<dbReference type="InterPro" id="IPR036457">
    <property type="entry name" value="PPM-type-like_dom_sf"/>
</dbReference>
<dbReference type="InterPro" id="IPR003018">
    <property type="entry name" value="GAF"/>
</dbReference>
<dbReference type="SMART" id="SM00240">
    <property type="entry name" value="FHA"/>
    <property type="match status" value="1"/>
</dbReference>
<dbReference type="KEGG" id="uli:ETAA1_19400"/>
<dbReference type="GO" id="GO:0016791">
    <property type="term" value="F:phosphatase activity"/>
    <property type="evidence" value="ECO:0007669"/>
    <property type="project" value="TreeGrafter"/>
</dbReference>
<dbReference type="SUPFAM" id="SSF55781">
    <property type="entry name" value="GAF domain-like"/>
    <property type="match status" value="1"/>
</dbReference>
<dbReference type="Gene3D" id="2.60.200.20">
    <property type="match status" value="1"/>
</dbReference>
<dbReference type="Pfam" id="PF01590">
    <property type="entry name" value="GAF"/>
    <property type="match status" value="1"/>
</dbReference>
<dbReference type="SMART" id="SM00065">
    <property type="entry name" value="GAF"/>
    <property type="match status" value="1"/>
</dbReference>
<dbReference type="InterPro" id="IPR000253">
    <property type="entry name" value="FHA_dom"/>
</dbReference>
<dbReference type="PANTHER" id="PTHR43156:SF2">
    <property type="entry name" value="STAGE II SPORULATION PROTEIN E"/>
    <property type="match status" value="1"/>
</dbReference>
<dbReference type="Pfam" id="PF07228">
    <property type="entry name" value="SpoIIE"/>
    <property type="match status" value="1"/>
</dbReference>
<dbReference type="EC" id="3.1.3.3" evidence="3"/>
<protein>
    <submittedName>
        <fullName evidence="3">Phosphoserine phosphatase RsbU</fullName>
        <ecNumber evidence="3">3.1.3.3</ecNumber>
    </submittedName>
</protein>
<dbReference type="PROSITE" id="PS50006">
    <property type="entry name" value="FHA_DOMAIN"/>
    <property type="match status" value="1"/>
</dbReference>
<dbReference type="PANTHER" id="PTHR43156">
    <property type="entry name" value="STAGE II SPORULATION PROTEIN E-RELATED"/>
    <property type="match status" value="1"/>
</dbReference>
<name>A0A517XR53_9BACT</name>
<dbReference type="SUPFAM" id="SSF81606">
    <property type="entry name" value="PP2C-like"/>
    <property type="match status" value="1"/>
</dbReference>
<evidence type="ECO:0000313" key="4">
    <source>
        <dbReference type="Proteomes" id="UP000319576"/>
    </source>
</evidence>
<feature type="domain" description="FHA" evidence="2">
    <location>
        <begin position="23"/>
        <end position="87"/>
    </location>
</feature>
<dbReference type="Proteomes" id="UP000319576">
    <property type="component" value="Chromosome"/>
</dbReference>
<proteinExistence type="predicted"/>
<dbReference type="Gene3D" id="3.30.450.40">
    <property type="match status" value="1"/>
</dbReference>
<gene>
    <name evidence="3" type="primary">rsbU_1</name>
    <name evidence="3" type="ORF">ETAA1_19400</name>
</gene>
<evidence type="ECO:0000259" key="2">
    <source>
        <dbReference type="PROSITE" id="PS50006"/>
    </source>
</evidence>
<dbReference type="Gene3D" id="3.60.40.10">
    <property type="entry name" value="PPM-type phosphatase domain"/>
    <property type="match status" value="1"/>
</dbReference>
<keyword evidence="1 3" id="KW-0378">Hydrolase</keyword>
<reference evidence="3 4" key="1">
    <citation type="submission" date="2019-02" db="EMBL/GenBank/DDBJ databases">
        <title>Deep-cultivation of Planctomycetes and their phenomic and genomic characterization uncovers novel biology.</title>
        <authorList>
            <person name="Wiegand S."/>
            <person name="Jogler M."/>
            <person name="Boedeker C."/>
            <person name="Pinto D."/>
            <person name="Vollmers J."/>
            <person name="Rivas-Marin E."/>
            <person name="Kohn T."/>
            <person name="Peeters S.H."/>
            <person name="Heuer A."/>
            <person name="Rast P."/>
            <person name="Oberbeckmann S."/>
            <person name="Bunk B."/>
            <person name="Jeske O."/>
            <person name="Meyerdierks A."/>
            <person name="Storesund J.E."/>
            <person name="Kallscheuer N."/>
            <person name="Luecker S."/>
            <person name="Lage O.M."/>
            <person name="Pohl T."/>
            <person name="Merkel B.J."/>
            <person name="Hornburger P."/>
            <person name="Mueller R.-W."/>
            <person name="Bruemmer F."/>
            <person name="Labrenz M."/>
            <person name="Spormann A.M."/>
            <person name="Op den Camp H."/>
            <person name="Overmann J."/>
            <person name="Amann R."/>
            <person name="Jetten M.S.M."/>
            <person name="Mascher T."/>
            <person name="Medema M.H."/>
            <person name="Devos D.P."/>
            <person name="Kaster A.-K."/>
            <person name="Ovreas L."/>
            <person name="Rohde M."/>
            <person name="Galperin M.Y."/>
            <person name="Jogler C."/>
        </authorList>
    </citation>
    <scope>NUCLEOTIDE SEQUENCE [LARGE SCALE GENOMIC DNA]</scope>
    <source>
        <strain evidence="3 4">ETA_A1</strain>
    </source>
</reference>
<dbReference type="AlphaFoldDB" id="A0A517XR53"/>
<dbReference type="InterPro" id="IPR029016">
    <property type="entry name" value="GAF-like_dom_sf"/>
</dbReference>
<dbReference type="OrthoDB" id="247273at2"/>
<organism evidence="3 4">
    <name type="scientific">Urbifossiella limnaea</name>
    <dbReference type="NCBI Taxonomy" id="2528023"/>
    <lineage>
        <taxon>Bacteria</taxon>
        <taxon>Pseudomonadati</taxon>
        <taxon>Planctomycetota</taxon>
        <taxon>Planctomycetia</taxon>
        <taxon>Gemmatales</taxon>
        <taxon>Gemmataceae</taxon>
        <taxon>Urbifossiella</taxon>
    </lineage>
</organism>
<dbReference type="InterPro" id="IPR001932">
    <property type="entry name" value="PPM-type_phosphatase-like_dom"/>
</dbReference>
<evidence type="ECO:0000256" key="1">
    <source>
        <dbReference type="ARBA" id="ARBA00022801"/>
    </source>
</evidence>
<dbReference type="SMART" id="SM00331">
    <property type="entry name" value="PP2C_SIG"/>
    <property type="match status" value="1"/>
</dbReference>
<keyword evidence="4" id="KW-1185">Reference proteome</keyword>
<dbReference type="InterPro" id="IPR052016">
    <property type="entry name" value="Bact_Sigma-Reg"/>
</dbReference>
<accession>A0A517XR53</accession>
<dbReference type="RefSeq" id="WP_145236813.1">
    <property type="nucleotide sequence ID" value="NZ_CP036273.1"/>
</dbReference>
<sequence>MPTLVLLNGPRAGHRFPILGERFSLGRLAGCDVVIDDTIHGPRTRGAAPVSRQHALITAVGADWFIEDGDGNGRKSRNGTNLNGRKLPFPGRHPLADRDQIWVCDLRFEFRIDPDSSLNIEAAVSMADSAQSKTVLPADRLRAILDFGAGLHGVLDPDALLARFLDHLFVLFPRAERGFVVLRDGPAGAPAVRAMRTAPGAPHEPAFSTTVIRKCLAAGEALLGSDLVGEFPESGSIGALGVRSLVCAPLWDPGGDPVGVVQLDSRAAPGRFTADDLHLLLGVAGQVSVGLSNCRLHRDLLMAQRRARDLDVARDVQRALLPRALPVVPGYEFYAHYEPAQQVGGDYYDFIPLPGGRLAVLLGDVSGKGVSAALVMAKFGVEARVCLETAPDLAAAVTRLNALMTRAAVADKFVTLVVLVVDPATGAVVVANAGHPSPLIRRQPAGAIEDAVSEDVAGMPVGFDEGHVYGSGEFRLEPGDAVFLFSDGVTDAADPSDNLFGADGVRAVLAAAAGGAAAVGATLVAAVRNHAADADQRDDIALVAIGRLP</sequence>
<evidence type="ECO:0000313" key="3">
    <source>
        <dbReference type="EMBL" id="QDU19997.1"/>
    </source>
</evidence>
<dbReference type="SUPFAM" id="SSF49879">
    <property type="entry name" value="SMAD/FHA domain"/>
    <property type="match status" value="1"/>
</dbReference>
<dbReference type="InterPro" id="IPR008984">
    <property type="entry name" value="SMAD_FHA_dom_sf"/>
</dbReference>
<dbReference type="CDD" id="cd00060">
    <property type="entry name" value="FHA"/>
    <property type="match status" value="1"/>
</dbReference>
<dbReference type="Pfam" id="PF00498">
    <property type="entry name" value="FHA"/>
    <property type="match status" value="1"/>
</dbReference>
<dbReference type="EMBL" id="CP036273">
    <property type="protein sequence ID" value="QDU19997.1"/>
    <property type="molecule type" value="Genomic_DNA"/>
</dbReference>